<dbReference type="Pfam" id="PF00072">
    <property type="entry name" value="Response_reg"/>
    <property type="match status" value="1"/>
</dbReference>
<dbReference type="PANTHER" id="PTHR37299:SF1">
    <property type="entry name" value="STAGE 0 SPORULATION PROTEIN A HOMOLOG"/>
    <property type="match status" value="1"/>
</dbReference>
<dbReference type="InterPro" id="IPR046947">
    <property type="entry name" value="LytR-like"/>
</dbReference>
<evidence type="ECO:0000313" key="5">
    <source>
        <dbReference type="Proteomes" id="UP000831460"/>
    </source>
</evidence>
<dbReference type="PANTHER" id="PTHR37299">
    <property type="entry name" value="TRANSCRIPTIONAL REGULATOR-RELATED"/>
    <property type="match status" value="1"/>
</dbReference>
<evidence type="ECO:0000256" key="1">
    <source>
        <dbReference type="PROSITE-ProRule" id="PRU00169"/>
    </source>
</evidence>
<keyword evidence="5" id="KW-1185">Reference proteome</keyword>
<dbReference type="GO" id="GO:0003677">
    <property type="term" value="F:DNA binding"/>
    <property type="evidence" value="ECO:0007669"/>
    <property type="project" value="UniProtKB-KW"/>
</dbReference>
<dbReference type="Proteomes" id="UP000831460">
    <property type="component" value="Chromosome"/>
</dbReference>
<dbReference type="Gene3D" id="3.40.50.2300">
    <property type="match status" value="1"/>
</dbReference>
<dbReference type="EMBL" id="CP094532">
    <property type="protein sequence ID" value="UOE39800.1"/>
    <property type="molecule type" value="Genomic_DNA"/>
</dbReference>
<dbReference type="InterPro" id="IPR011006">
    <property type="entry name" value="CheY-like_superfamily"/>
</dbReference>
<evidence type="ECO:0000259" key="2">
    <source>
        <dbReference type="PROSITE" id="PS50110"/>
    </source>
</evidence>
<feature type="modified residue" description="4-aspartylphosphate" evidence="1">
    <location>
        <position position="55"/>
    </location>
</feature>
<dbReference type="RefSeq" id="WP_243547625.1">
    <property type="nucleotide sequence ID" value="NZ_CP094532.1"/>
</dbReference>
<proteinExistence type="predicted"/>
<dbReference type="InterPro" id="IPR001789">
    <property type="entry name" value="Sig_transdc_resp-reg_receiver"/>
</dbReference>
<feature type="domain" description="Response regulatory" evidence="2">
    <location>
        <begin position="4"/>
        <end position="118"/>
    </location>
</feature>
<protein>
    <submittedName>
        <fullName evidence="4">LytTR family DNA-binding domain-containing protein</fullName>
    </submittedName>
</protein>
<dbReference type="SMART" id="SM00448">
    <property type="entry name" value="REC"/>
    <property type="match status" value="1"/>
</dbReference>
<dbReference type="Pfam" id="PF04397">
    <property type="entry name" value="LytTR"/>
    <property type="match status" value="1"/>
</dbReference>
<evidence type="ECO:0000259" key="3">
    <source>
        <dbReference type="PROSITE" id="PS50930"/>
    </source>
</evidence>
<sequence length="238" mass="27419">MKLTCILIDDEPPALKLLQEFASRIDFLEVKGAFSSAESALKFLSENETDCIFSDIEMPGLNGVEFTKIVNNFVKTPEIIFVTAYGKYALNGFKVEATDFLLKPYSFEELKTAAEKAMKNTELKRLANTETSENQHFFLKVDARQIRFEPSKILFAESMKDYVKIYTEDRDIPYIPLITLKKFREVLPENFIQINRSQIINSDKISSFGKNTLSIGDRNFSVTGKFRDEFEKRKENLI</sequence>
<organism evidence="4 5">
    <name type="scientific">Chryseobacterium suipulveris</name>
    <dbReference type="NCBI Taxonomy" id="2929800"/>
    <lineage>
        <taxon>Bacteria</taxon>
        <taxon>Pseudomonadati</taxon>
        <taxon>Bacteroidota</taxon>
        <taxon>Flavobacteriia</taxon>
        <taxon>Flavobacteriales</taxon>
        <taxon>Weeksellaceae</taxon>
        <taxon>Chryseobacterium group</taxon>
        <taxon>Chryseobacterium</taxon>
    </lineage>
</organism>
<dbReference type="PROSITE" id="PS50930">
    <property type="entry name" value="HTH_LYTTR"/>
    <property type="match status" value="1"/>
</dbReference>
<name>A0ABY4BKV7_9FLAO</name>
<accession>A0ABY4BKV7</accession>
<dbReference type="SUPFAM" id="SSF52172">
    <property type="entry name" value="CheY-like"/>
    <property type="match status" value="1"/>
</dbReference>
<evidence type="ECO:0000313" key="4">
    <source>
        <dbReference type="EMBL" id="UOE39800.1"/>
    </source>
</evidence>
<dbReference type="InterPro" id="IPR007492">
    <property type="entry name" value="LytTR_DNA-bd_dom"/>
</dbReference>
<keyword evidence="4" id="KW-0238">DNA-binding</keyword>
<dbReference type="SMART" id="SM00850">
    <property type="entry name" value="LytTR"/>
    <property type="match status" value="1"/>
</dbReference>
<gene>
    <name evidence="4" type="ORF">MTP09_07645</name>
</gene>
<keyword evidence="1" id="KW-0597">Phosphoprotein</keyword>
<feature type="domain" description="HTH LytTR-type" evidence="3">
    <location>
        <begin position="137"/>
        <end position="207"/>
    </location>
</feature>
<dbReference type="Gene3D" id="2.40.50.1020">
    <property type="entry name" value="LytTr DNA-binding domain"/>
    <property type="match status" value="1"/>
</dbReference>
<dbReference type="PROSITE" id="PS50110">
    <property type="entry name" value="RESPONSE_REGULATORY"/>
    <property type="match status" value="1"/>
</dbReference>
<reference evidence="4 5" key="1">
    <citation type="submission" date="2022-03" db="EMBL/GenBank/DDBJ databases">
        <title>Chryseobacterium sp. isolated from particulate matters in swine house.</title>
        <authorList>
            <person name="Won M."/>
            <person name="Kim S.-J."/>
            <person name="Kwon S.-W."/>
        </authorList>
    </citation>
    <scope>NUCLEOTIDE SEQUENCE [LARGE SCALE GENOMIC DNA]</scope>
    <source>
        <strain evidence="4 5">SC2-2</strain>
    </source>
</reference>